<comment type="caution">
    <text evidence="2">The sequence shown here is derived from an EMBL/GenBank/DDBJ whole genome shotgun (WGS) entry which is preliminary data.</text>
</comment>
<accession>A0ABW2A7T3</accession>
<dbReference type="SUPFAM" id="SSF51182">
    <property type="entry name" value="RmlC-like cupins"/>
    <property type="match status" value="1"/>
</dbReference>
<dbReference type="SUPFAM" id="SSF143447">
    <property type="entry name" value="AMMECR1-like"/>
    <property type="match status" value="1"/>
</dbReference>
<dbReference type="Gene3D" id="3.30.1490.150">
    <property type="entry name" value="Hypothetical protein ph0010, domain 2"/>
    <property type="match status" value="1"/>
</dbReference>
<evidence type="ECO:0000259" key="1">
    <source>
        <dbReference type="PROSITE" id="PS51112"/>
    </source>
</evidence>
<dbReference type="EMBL" id="JBHSWE010000001">
    <property type="protein sequence ID" value="MFC6673483.1"/>
    <property type="molecule type" value="Genomic_DNA"/>
</dbReference>
<protein>
    <submittedName>
        <fullName evidence="2">AmmeMemoRadiSam system protein A</fullName>
    </submittedName>
</protein>
<dbReference type="InterPro" id="IPR014710">
    <property type="entry name" value="RmlC-like_jellyroll"/>
</dbReference>
<gene>
    <name evidence="2" type="primary">amrA</name>
    <name evidence="2" type="ORF">ACFQDL_27885</name>
</gene>
<dbReference type="PANTHER" id="PTHR13016">
    <property type="entry name" value="AMMECR1 HOMOLOG"/>
    <property type="match status" value="1"/>
</dbReference>
<dbReference type="PROSITE" id="PS51112">
    <property type="entry name" value="AMMECR1"/>
    <property type="match status" value="1"/>
</dbReference>
<dbReference type="CDD" id="cd06981">
    <property type="entry name" value="cupin_reut_a1446"/>
    <property type="match status" value="1"/>
</dbReference>
<keyword evidence="3" id="KW-1185">Reference proteome</keyword>
<dbReference type="InterPro" id="IPR027623">
    <property type="entry name" value="AmmeMemoSam_A"/>
</dbReference>
<dbReference type="Pfam" id="PF01871">
    <property type="entry name" value="AMMECR1"/>
    <property type="match status" value="1"/>
</dbReference>
<dbReference type="Proteomes" id="UP001596422">
    <property type="component" value="Unassembled WGS sequence"/>
</dbReference>
<proteinExistence type="predicted"/>
<name>A0ABW2A7T3_9GAMM</name>
<dbReference type="NCBIfam" id="TIGR04335">
    <property type="entry name" value="AmmeMemoSam_A"/>
    <property type="match status" value="1"/>
</dbReference>
<reference evidence="3" key="1">
    <citation type="journal article" date="2019" name="Int. J. Syst. Evol. Microbiol.">
        <title>The Global Catalogue of Microorganisms (GCM) 10K type strain sequencing project: providing services to taxonomists for standard genome sequencing and annotation.</title>
        <authorList>
            <consortium name="The Broad Institute Genomics Platform"/>
            <consortium name="The Broad Institute Genome Sequencing Center for Infectious Disease"/>
            <person name="Wu L."/>
            <person name="Ma J."/>
        </authorList>
    </citation>
    <scope>NUCLEOTIDE SEQUENCE [LARGE SCALE GENOMIC DNA]</scope>
    <source>
        <strain evidence="3">NBRC 111756</strain>
    </source>
</reference>
<dbReference type="InterPro" id="IPR011051">
    <property type="entry name" value="RmlC_Cupin_sf"/>
</dbReference>
<dbReference type="InterPro" id="IPR036071">
    <property type="entry name" value="AMMECR1_dom_sf"/>
</dbReference>
<organism evidence="2 3">
    <name type="scientific">Marinobacterium aestuariivivens</name>
    <dbReference type="NCBI Taxonomy" id="1698799"/>
    <lineage>
        <taxon>Bacteria</taxon>
        <taxon>Pseudomonadati</taxon>
        <taxon>Pseudomonadota</taxon>
        <taxon>Gammaproteobacteria</taxon>
        <taxon>Oceanospirillales</taxon>
        <taxon>Oceanospirillaceae</taxon>
        <taxon>Marinobacterium</taxon>
    </lineage>
</organism>
<dbReference type="InterPro" id="IPR013096">
    <property type="entry name" value="Cupin_2"/>
</dbReference>
<evidence type="ECO:0000313" key="2">
    <source>
        <dbReference type="EMBL" id="MFC6673483.1"/>
    </source>
</evidence>
<dbReference type="RefSeq" id="WP_379911901.1">
    <property type="nucleotide sequence ID" value="NZ_JBHSWE010000001.1"/>
</dbReference>
<dbReference type="Gene3D" id="2.60.120.10">
    <property type="entry name" value="Jelly Rolls"/>
    <property type="match status" value="1"/>
</dbReference>
<sequence length="319" mass="35984">MAPTASTEPSRPLRDKYSASERALLLRTARAAIARGLETGEPEMPDPETAPQALRCPRACFVTLKKQGELRGCIGSLEASRPLLCDVAVNAWHAATRDPRFAPVTAEELPGLQIELSILTPLEPLVFRDEQDLLAQIVPGRDGLLLQYGRRRGTFLPSVWEQLPELGAFWANLKHKAGLASDFWHPDLRCWRYRAIKVVEAEQGVPVKQNLLAGLPQRLDEERFEPLLKRKGLRLERILSFGQSTPDGQWYDQAQDEWVLLLQGEAELEFEQGRRLELEPGDAVMLPARCRHRVARTRPGQVTLWLALHLNAEESDEDE</sequence>
<dbReference type="NCBIfam" id="TIGR00296">
    <property type="entry name" value="TIGR00296 family protein"/>
    <property type="match status" value="1"/>
</dbReference>
<dbReference type="Pfam" id="PF07883">
    <property type="entry name" value="Cupin_2"/>
    <property type="match status" value="1"/>
</dbReference>
<dbReference type="Gene3D" id="3.30.700.20">
    <property type="entry name" value="Hypothetical protein ph0010, domain 1"/>
    <property type="match status" value="1"/>
</dbReference>
<evidence type="ECO:0000313" key="3">
    <source>
        <dbReference type="Proteomes" id="UP001596422"/>
    </source>
</evidence>
<feature type="domain" description="AMMECR1" evidence="1">
    <location>
        <begin position="20"/>
        <end position="209"/>
    </location>
</feature>
<dbReference type="InterPro" id="IPR023473">
    <property type="entry name" value="AMMECR1"/>
</dbReference>
<dbReference type="InterPro" id="IPR002733">
    <property type="entry name" value="AMMECR1_domain"/>
</dbReference>
<dbReference type="PANTHER" id="PTHR13016:SF0">
    <property type="entry name" value="AMME SYNDROME CANDIDATE GENE 1 PROTEIN"/>
    <property type="match status" value="1"/>
</dbReference>
<dbReference type="InterPro" id="IPR027485">
    <property type="entry name" value="AMMECR1_N"/>
</dbReference>